<reference evidence="2" key="1">
    <citation type="journal article" date="2014" name="Int. J. Syst. Evol. Microbiol.">
        <title>Complete genome sequence of Corynebacterium casei LMG S-19264T (=DSM 44701T), isolated from a smear-ripened cheese.</title>
        <authorList>
            <consortium name="US DOE Joint Genome Institute (JGI-PGF)"/>
            <person name="Walter F."/>
            <person name="Albersmeier A."/>
            <person name="Kalinowski J."/>
            <person name="Ruckert C."/>
        </authorList>
    </citation>
    <scope>NUCLEOTIDE SEQUENCE</scope>
    <source>
        <strain evidence="2">NBRC 108769</strain>
    </source>
</reference>
<name>A0AA37ST50_9BACT</name>
<dbReference type="GO" id="GO:0003824">
    <property type="term" value="F:catalytic activity"/>
    <property type="evidence" value="ECO:0007669"/>
    <property type="project" value="InterPro"/>
</dbReference>
<comment type="caution">
    <text evidence="2">The sequence shown here is derived from an EMBL/GenBank/DDBJ whole genome shotgun (WGS) entry which is preliminary data.</text>
</comment>
<dbReference type="Pfam" id="PF03372">
    <property type="entry name" value="Exo_endo_phos"/>
    <property type="match status" value="1"/>
</dbReference>
<dbReference type="Proteomes" id="UP001156666">
    <property type="component" value="Unassembled WGS sequence"/>
</dbReference>
<dbReference type="InterPro" id="IPR005135">
    <property type="entry name" value="Endo/exonuclease/phosphatase"/>
</dbReference>
<reference evidence="2" key="2">
    <citation type="submission" date="2023-01" db="EMBL/GenBank/DDBJ databases">
        <title>Draft genome sequence of Portibacter lacus strain NBRC 108769.</title>
        <authorList>
            <person name="Sun Q."/>
            <person name="Mori K."/>
        </authorList>
    </citation>
    <scope>NUCLEOTIDE SEQUENCE</scope>
    <source>
        <strain evidence="2">NBRC 108769</strain>
    </source>
</reference>
<evidence type="ECO:0000259" key="1">
    <source>
        <dbReference type="Pfam" id="PF03372"/>
    </source>
</evidence>
<dbReference type="EMBL" id="BSOH01000037">
    <property type="protein sequence ID" value="GLR19988.1"/>
    <property type="molecule type" value="Genomic_DNA"/>
</dbReference>
<sequence length="303" mass="34257">MKTDMIRIFYLCILLILVSAITLNASPADSTKLKVLTYNIWNGFDWGKDSVRRESCVNWIKEQNADVVSLQELCGYTDEMLKEDAAKWGHQYSVLLKTSGYPTGITSNKPITLKAKVIKPFWHGLLHCETYGIDFFVVHFSPADSDFRLKETKMVSEMIKNSGSEKYIINGDFNSYSPFDALWIEPNTPLKEKNKPRAGSKHTNLRLGEFDYSAISTILGTPAIDLALNKVDLQDSYTFPSEALDGLYKQTLETIKQNAVRIDYIMASPILAKDCTKVEVYNSGITNTLSDHYPMMAEFKIAE</sequence>
<dbReference type="GO" id="GO:0006506">
    <property type="term" value="P:GPI anchor biosynthetic process"/>
    <property type="evidence" value="ECO:0007669"/>
    <property type="project" value="TreeGrafter"/>
</dbReference>
<dbReference type="PANTHER" id="PTHR14859:SF1">
    <property type="entry name" value="PGAP2-INTERACTING PROTEIN"/>
    <property type="match status" value="1"/>
</dbReference>
<dbReference type="PANTHER" id="PTHR14859">
    <property type="entry name" value="CALCOFLUOR WHITE HYPERSENSITIVE PROTEIN PRECURSOR"/>
    <property type="match status" value="1"/>
</dbReference>
<feature type="domain" description="Endonuclease/exonuclease/phosphatase" evidence="1">
    <location>
        <begin position="36"/>
        <end position="292"/>
    </location>
</feature>
<keyword evidence="3" id="KW-1185">Reference proteome</keyword>
<organism evidence="2 3">
    <name type="scientific">Portibacter lacus</name>
    <dbReference type="NCBI Taxonomy" id="1099794"/>
    <lineage>
        <taxon>Bacteria</taxon>
        <taxon>Pseudomonadati</taxon>
        <taxon>Bacteroidota</taxon>
        <taxon>Saprospiria</taxon>
        <taxon>Saprospirales</taxon>
        <taxon>Haliscomenobacteraceae</taxon>
        <taxon>Portibacter</taxon>
    </lineage>
</organism>
<proteinExistence type="predicted"/>
<dbReference type="AlphaFoldDB" id="A0AA37ST50"/>
<dbReference type="InterPro" id="IPR051916">
    <property type="entry name" value="GPI-anchor_lipid_remodeler"/>
</dbReference>
<protein>
    <recommendedName>
        <fullName evidence="1">Endonuclease/exonuclease/phosphatase domain-containing protein</fullName>
    </recommendedName>
</protein>
<gene>
    <name evidence="2" type="ORF">GCM10007940_46040</name>
</gene>
<dbReference type="SUPFAM" id="SSF56219">
    <property type="entry name" value="DNase I-like"/>
    <property type="match status" value="1"/>
</dbReference>
<dbReference type="GO" id="GO:0016020">
    <property type="term" value="C:membrane"/>
    <property type="evidence" value="ECO:0007669"/>
    <property type="project" value="GOC"/>
</dbReference>
<accession>A0AA37ST50</accession>
<evidence type="ECO:0000313" key="3">
    <source>
        <dbReference type="Proteomes" id="UP001156666"/>
    </source>
</evidence>
<evidence type="ECO:0000313" key="2">
    <source>
        <dbReference type="EMBL" id="GLR19988.1"/>
    </source>
</evidence>
<dbReference type="InterPro" id="IPR036691">
    <property type="entry name" value="Endo/exonu/phosph_ase_sf"/>
</dbReference>
<dbReference type="Gene3D" id="3.60.10.10">
    <property type="entry name" value="Endonuclease/exonuclease/phosphatase"/>
    <property type="match status" value="1"/>
</dbReference>